<gene>
    <name evidence="10" type="ORF">JCM21714_584</name>
</gene>
<evidence type="ECO:0000313" key="11">
    <source>
        <dbReference type="Proteomes" id="UP000019102"/>
    </source>
</evidence>
<dbReference type="GO" id="GO:0044781">
    <property type="term" value="P:bacterial-type flagellum organization"/>
    <property type="evidence" value="ECO:0007669"/>
    <property type="project" value="UniProtKB-KW"/>
</dbReference>
<protein>
    <recommendedName>
        <fullName evidence="7">Flagellar assembly protein FliH</fullName>
    </recommendedName>
</protein>
<feature type="domain" description="Flagellar assembly protein FliH/Type III secretion system HrpE" evidence="9">
    <location>
        <begin position="113"/>
        <end position="236"/>
    </location>
</feature>
<keyword evidence="4" id="KW-1005">Bacterial flagellum biogenesis</keyword>
<keyword evidence="10" id="KW-0282">Flagellum</keyword>
<dbReference type="EMBL" id="BAVS01000001">
    <property type="protein sequence ID" value="GAE91631.1"/>
    <property type="molecule type" value="Genomic_DNA"/>
</dbReference>
<dbReference type="InterPro" id="IPR022524">
    <property type="entry name" value="FliH_Bacilli"/>
</dbReference>
<reference evidence="10 11" key="1">
    <citation type="journal article" date="2014" name="Genome Announc.">
        <title>Draft Genome Sequence of the Boron-Tolerant and Moderately Halotolerant Bacterium Gracilibacillus boraciitolerans JCM 21714T.</title>
        <authorList>
            <person name="Ahmed I."/>
            <person name="Oshima K."/>
            <person name="Suda W."/>
            <person name="Kitamura K."/>
            <person name="Iida T."/>
            <person name="Ohmori Y."/>
            <person name="Fujiwara T."/>
            <person name="Hattori M."/>
            <person name="Ohkuma M."/>
        </authorList>
    </citation>
    <scope>NUCLEOTIDE SEQUENCE [LARGE SCALE GENOMIC DNA]</scope>
    <source>
        <strain evidence="10 11">JCM 21714</strain>
    </source>
</reference>
<dbReference type="NCBIfam" id="TIGR03825">
    <property type="entry name" value="FliH_bacil"/>
    <property type="match status" value="1"/>
</dbReference>
<keyword evidence="11" id="KW-1185">Reference proteome</keyword>
<keyword evidence="10" id="KW-0966">Cell projection</keyword>
<name>W4VEN7_9BACI</name>
<evidence type="ECO:0000256" key="1">
    <source>
        <dbReference type="ARBA" id="ARBA00003041"/>
    </source>
</evidence>
<dbReference type="InterPro" id="IPR051472">
    <property type="entry name" value="T3SS_Stator/FliH"/>
</dbReference>
<keyword evidence="8" id="KW-0175">Coiled coil</keyword>
<evidence type="ECO:0000256" key="2">
    <source>
        <dbReference type="ARBA" id="ARBA00006602"/>
    </source>
</evidence>
<dbReference type="GO" id="GO:0015031">
    <property type="term" value="P:protein transport"/>
    <property type="evidence" value="ECO:0007669"/>
    <property type="project" value="UniProtKB-KW"/>
</dbReference>
<comment type="function">
    <text evidence="1">Needed for flagellar regrowth and assembly.</text>
</comment>
<evidence type="ECO:0000256" key="6">
    <source>
        <dbReference type="ARBA" id="ARBA00023225"/>
    </source>
</evidence>
<dbReference type="InterPro" id="IPR018035">
    <property type="entry name" value="Flagellar_FliH/T3SS_HrpE"/>
</dbReference>
<evidence type="ECO:0000256" key="3">
    <source>
        <dbReference type="ARBA" id="ARBA00022448"/>
    </source>
</evidence>
<evidence type="ECO:0000313" key="10">
    <source>
        <dbReference type="EMBL" id="GAE91631.1"/>
    </source>
</evidence>
<keyword evidence="3" id="KW-0813">Transport</keyword>
<dbReference type="eggNOG" id="COG1317">
    <property type="taxonomic scope" value="Bacteria"/>
</dbReference>
<dbReference type="Pfam" id="PF02108">
    <property type="entry name" value="FliH"/>
    <property type="match status" value="1"/>
</dbReference>
<proteinExistence type="inferred from homology"/>
<keyword evidence="5" id="KW-0653">Protein transport</keyword>
<keyword evidence="6" id="KW-1006">Bacterial flagellum protein export</keyword>
<sequence>MILLSNNPLPPRQIQLRKIEVTRRNYSKFEAEDELQSLNQQIEEAEASLQEIVEKTDNKKETAQAEIIRLKEEWEQEKIQLIQKAQQDGYQQGFEQGKQDSLEQYQAIIHDAVDVLENAKKEYHKIVAESDETVLQIAMTTSEKVLHQLLDEEPSRFLAVAKSVVEQVKDHPKIKLFVSSKYFSLLLDNKDELNSLIQSDIEFMIYPSTDLIGEQIVIETPFGRIDASVDSQLQEIRSRLFHVVEEITRENTNVTE</sequence>
<evidence type="ECO:0000256" key="5">
    <source>
        <dbReference type="ARBA" id="ARBA00022927"/>
    </source>
</evidence>
<dbReference type="AlphaFoldDB" id="W4VEN7"/>
<evidence type="ECO:0000256" key="7">
    <source>
        <dbReference type="NCBIfam" id="TIGR03825"/>
    </source>
</evidence>
<dbReference type="Proteomes" id="UP000019102">
    <property type="component" value="Unassembled WGS sequence"/>
</dbReference>
<evidence type="ECO:0000259" key="9">
    <source>
        <dbReference type="Pfam" id="PF02108"/>
    </source>
</evidence>
<comment type="similarity">
    <text evidence="2">Belongs to the FliH family.</text>
</comment>
<evidence type="ECO:0000256" key="8">
    <source>
        <dbReference type="SAM" id="Coils"/>
    </source>
</evidence>
<keyword evidence="10" id="KW-0969">Cilium</keyword>
<dbReference type="STRING" id="1298598.JCM21714_584"/>
<feature type="coiled-coil region" evidence="8">
    <location>
        <begin position="28"/>
        <end position="122"/>
    </location>
</feature>
<dbReference type="PANTHER" id="PTHR34982:SF1">
    <property type="entry name" value="FLAGELLAR ASSEMBLY PROTEIN FLIH"/>
    <property type="match status" value="1"/>
</dbReference>
<dbReference type="PANTHER" id="PTHR34982">
    <property type="entry name" value="YOP PROTEINS TRANSLOCATION PROTEIN L"/>
    <property type="match status" value="1"/>
</dbReference>
<comment type="caution">
    <text evidence="10">The sequence shown here is derived from an EMBL/GenBank/DDBJ whole genome shotgun (WGS) entry which is preliminary data.</text>
</comment>
<accession>W4VEN7</accession>
<organism evidence="10 11">
    <name type="scientific">Gracilibacillus boraciitolerans JCM 21714</name>
    <dbReference type="NCBI Taxonomy" id="1298598"/>
    <lineage>
        <taxon>Bacteria</taxon>
        <taxon>Bacillati</taxon>
        <taxon>Bacillota</taxon>
        <taxon>Bacilli</taxon>
        <taxon>Bacillales</taxon>
        <taxon>Bacillaceae</taxon>
        <taxon>Gracilibacillus</taxon>
    </lineage>
</organism>
<dbReference type="GO" id="GO:0005829">
    <property type="term" value="C:cytosol"/>
    <property type="evidence" value="ECO:0007669"/>
    <property type="project" value="TreeGrafter"/>
</dbReference>
<evidence type="ECO:0000256" key="4">
    <source>
        <dbReference type="ARBA" id="ARBA00022795"/>
    </source>
</evidence>